<gene>
    <name evidence="1" type="ORF">KVT40_000793</name>
</gene>
<evidence type="ECO:0000313" key="2">
    <source>
        <dbReference type="Proteomes" id="UP000809789"/>
    </source>
</evidence>
<proteinExistence type="predicted"/>
<dbReference type="OrthoDB" id="10489057at2759"/>
<protein>
    <submittedName>
        <fullName evidence="1">Uncharacterized protein</fullName>
    </submittedName>
</protein>
<organism evidence="1 2">
    <name type="scientific">Elsinoe batatas</name>
    <dbReference type="NCBI Taxonomy" id="2601811"/>
    <lineage>
        <taxon>Eukaryota</taxon>
        <taxon>Fungi</taxon>
        <taxon>Dikarya</taxon>
        <taxon>Ascomycota</taxon>
        <taxon>Pezizomycotina</taxon>
        <taxon>Dothideomycetes</taxon>
        <taxon>Dothideomycetidae</taxon>
        <taxon>Myriangiales</taxon>
        <taxon>Elsinoaceae</taxon>
        <taxon>Elsinoe</taxon>
    </lineage>
</organism>
<keyword evidence="2" id="KW-1185">Reference proteome</keyword>
<comment type="caution">
    <text evidence="1">The sequence shown here is derived from an EMBL/GenBank/DDBJ whole genome shotgun (WGS) entry which is preliminary data.</text>
</comment>
<dbReference type="AlphaFoldDB" id="A0A8K0LBM2"/>
<reference evidence="1" key="1">
    <citation type="submission" date="2021-07" db="EMBL/GenBank/DDBJ databases">
        <title>Elsinoe batatas strain:CRI-CJ2 Genome sequencing and assembly.</title>
        <authorList>
            <person name="Huang L."/>
        </authorList>
    </citation>
    <scope>NUCLEOTIDE SEQUENCE</scope>
    <source>
        <strain evidence="1">CRI-CJ2</strain>
    </source>
</reference>
<evidence type="ECO:0000313" key="1">
    <source>
        <dbReference type="EMBL" id="KAG8631653.1"/>
    </source>
</evidence>
<name>A0A8K0LBM2_9PEZI</name>
<dbReference type="Proteomes" id="UP000809789">
    <property type="component" value="Unassembled WGS sequence"/>
</dbReference>
<sequence length="135" mass="15194">MSQELHANRSGPWMPEFARIHEAVASRPATLPLCSFRRRDIFGTLHKMEPITLTSSQFEAAAEMTSYFSEILGQVSNDVNTGFALASDRPYFDLILKAHGGDPRAAASSDMMKKLNMFIVLYYDRIKRRSTDGSM</sequence>
<accession>A0A8K0LBM2</accession>
<dbReference type="EMBL" id="JAESVG020000001">
    <property type="protein sequence ID" value="KAG8631653.1"/>
    <property type="molecule type" value="Genomic_DNA"/>
</dbReference>